<dbReference type="Proteomes" id="UP000435112">
    <property type="component" value="Unassembled WGS sequence"/>
</dbReference>
<comment type="caution">
    <text evidence="1">The sequence shown here is derived from an EMBL/GenBank/DDBJ whole genome shotgun (WGS) entry which is preliminary data.</text>
</comment>
<dbReference type="OrthoDB" id="119135at2759"/>
<dbReference type="AlphaFoldDB" id="A0A6A3IC16"/>
<name>A0A6A3IC16_9STRA</name>
<sequence>MRTPPRDGCLLCRGPHWLHECPSATSEQRADALARLRVAKNARQESVQSKAVLGTARPNMVRVNGMVGIPHVPDSGADRTMISRSVVVSLTKFSPDLKLTKLEAPVSVYRDNGRQIEWLEKATVALELVTTVGPVYMRDVECLVLDCDMEELLSVNYAMKSIVVERMIEQLAGVSLLEEEKDEFRVGDEPVPANS</sequence>
<gene>
    <name evidence="1" type="ORF">PR002_g24108</name>
</gene>
<organism evidence="1 2">
    <name type="scientific">Phytophthora rubi</name>
    <dbReference type="NCBI Taxonomy" id="129364"/>
    <lineage>
        <taxon>Eukaryota</taxon>
        <taxon>Sar</taxon>
        <taxon>Stramenopiles</taxon>
        <taxon>Oomycota</taxon>
        <taxon>Peronosporomycetes</taxon>
        <taxon>Peronosporales</taxon>
        <taxon>Peronosporaceae</taxon>
        <taxon>Phytophthora</taxon>
    </lineage>
</organism>
<evidence type="ECO:0000313" key="1">
    <source>
        <dbReference type="EMBL" id="KAE8980486.1"/>
    </source>
</evidence>
<evidence type="ECO:0000313" key="2">
    <source>
        <dbReference type="Proteomes" id="UP000435112"/>
    </source>
</evidence>
<reference evidence="1 2" key="1">
    <citation type="submission" date="2018-09" db="EMBL/GenBank/DDBJ databases">
        <title>Genomic investigation of the strawberry pathogen Phytophthora fragariae indicates pathogenicity is determined by transcriptional variation in three key races.</title>
        <authorList>
            <person name="Adams T.M."/>
            <person name="Armitage A.D."/>
            <person name="Sobczyk M.K."/>
            <person name="Bates H.J."/>
            <person name="Dunwell J.M."/>
            <person name="Nellist C.F."/>
            <person name="Harrison R.J."/>
        </authorList>
    </citation>
    <scope>NUCLEOTIDE SEQUENCE [LARGE SCALE GENOMIC DNA]</scope>
    <source>
        <strain evidence="1 2">SCRP324</strain>
    </source>
</reference>
<dbReference type="EMBL" id="QXFU01002887">
    <property type="protein sequence ID" value="KAE8980486.1"/>
    <property type="molecule type" value="Genomic_DNA"/>
</dbReference>
<protein>
    <submittedName>
        <fullName evidence="1">Uncharacterized protein</fullName>
    </submittedName>
</protein>
<accession>A0A6A3IC16</accession>
<proteinExistence type="predicted"/>